<gene>
    <name evidence="1" type="ORF">BN13_210022</name>
</gene>
<accession>A0A077MDD9</accession>
<comment type="caution">
    <text evidence="1">The sequence shown here is derived from an EMBL/GenBank/DDBJ whole genome shotgun (WGS) entry which is preliminary data.</text>
</comment>
<evidence type="ECO:0000313" key="1">
    <source>
        <dbReference type="EMBL" id="CCI52798.1"/>
    </source>
</evidence>
<proteinExistence type="predicted"/>
<dbReference type="Proteomes" id="UP000035720">
    <property type="component" value="Unassembled WGS sequence"/>
</dbReference>
<keyword evidence="2" id="KW-1185">Reference proteome</keyword>
<name>A0A077MDD9_9MICO</name>
<dbReference type="AlphaFoldDB" id="A0A077MDD9"/>
<organism evidence="1 2">
    <name type="scientific">Nostocoides jenkinsii Ben 74</name>
    <dbReference type="NCBI Taxonomy" id="1193518"/>
    <lineage>
        <taxon>Bacteria</taxon>
        <taxon>Bacillati</taxon>
        <taxon>Actinomycetota</taxon>
        <taxon>Actinomycetes</taxon>
        <taxon>Micrococcales</taxon>
        <taxon>Intrasporangiaceae</taxon>
        <taxon>Nostocoides</taxon>
    </lineage>
</organism>
<protein>
    <submittedName>
        <fullName evidence="1">Uncharacterized protein</fullName>
    </submittedName>
</protein>
<evidence type="ECO:0000313" key="2">
    <source>
        <dbReference type="Proteomes" id="UP000035720"/>
    </source>
</evidence>
<dbReference type="EMBL" id="CAJC01000124">
    <property type="protein sequence ID" value="CCI52798.1"/>
    <property type="molecule type" value="Genomic_DNA"/>
</dbReference>
<reference evidence="1 2" key="1">
    <citation type="journal article" date="2013" name="ISME J.">
        <title>A metabolic model for members of the genus Tetrasphaera involved in enhanced biological phosphorus removal.</title>
        <authorList>
            <person name="Kristiansen R."/>
            <person name="Nguyen H.T.T."/>
            <person name="Saunders A.M."/>
            <person name="Nielsen J.L."/>
            <person name="Wimmer R."/>
            <person name="Le V.Q."/>
            <person name="McIlroy S.J."/>
            <person name="Petrovski S."/>
            <person name="Seviour R.J."/>
            <person name="Calteau A."/>
            <person name="Nielsen K.L."/>
            <person name="Nielsen P.H."/>
        </authorList>
    </citation>
    <scope>NUCLEOTIDE SEQUENCE [LARGE SCALE GENOMIC DNA]</scope>
    <source>
        <strain evidence="1 2">Ben 74</strain>
    </source>
</reference>
<sequence>MVSALVLGGCSSPKTPESFCKVYHAEKAAYLEKNAAALKDVEGENDQGTAALKSLLALGTALGDIVVLMDKLAKAAPDDIEPDLRNIHDQLQKQLESAGDNIGNPLQGLGSSLASGLMTIGSWQRFDAYVRDNC</sequence>